<gene>
    <name evidence="3" type="primary">csbB</name>
    <name evidence="3" type="ORF">MCBB_1457</name>
</gene>
<keyword evidence="3" id="KW-0808">Transferase</keyword>
<dbReference type="InterPro" id="IPR029044">
    <property type="entry name" value="Nucleotide-diphossugar_trans"/>
</dbReference>
<sequence length="315" mass="35542">MKISVIIPMYNEEDNVQRTLQEVNNSLKDYKNYEILAVNDGSKDNTYKLLKEFSSENQKVRVLQNPTNMGMGRALRTGFENATGDIVVTIDADLSYSADHIIKLTSELINDESIDMVVGSPYMEGGAVKNVPFVRLFISKVANLFVGFSIPGDLSTVTSVLRAYKKEVLDSLELESNGTEINLEILSKVNANHFRIKEVPAVLEGRKLGQSKLKFKAKTITHVLFSFHEKPMMLFGVVGFILCFIGIISAIYLFYQYLMGTLDPTRPLMLFMAIMIISGIQILMFGFVATQISLLKREVYIIQKENKLLKKKIKE</sequence>
<keyword evidence="1" id="KW-0472">Membrane</keyword>
<keyword evidence="4" id="KW-1185">Reference proteome</keyword>
<evidence type="ECO:0000259" key="2">
    <source>
        <dbReference type="Pfam" id="PF00535"/>
    </source>
</evidence>
<evidence type="ECO:0000313" key="4">
    <source>
        <dbReference type="Proteomes" id="UP000094707"/>
    </source>
</evidence>
<accession>A0A1D3L386</accession>
<evidence type="ECO:0000256" key="1">
    <source>
        <dbReference type="SAM" id="Phobius"/>
    </source>
</evidence>
<dbReference type="EMBL" id="LT607756">
    <property type="protein sequence ID" value="SCG86013.1"/>
    <property type="molecule type" value="Genomic_DNA"/>
</dbReference>
<keyword evidence="3" id="KW-0328">Glycosyltransferase</keyword>
<dbReference type="PATRIC" id="fig|129848.4.peg.1484"/>
<dbReference type="InterPro" id="IPR001173">
    <property type="entry name" value="Glyco_trans_2-like"/>
</dbReference>
<dbReference type="OrthoDB" id="46222at2157"/>
<dbReference type="PANTHER" id="PTHR48090">
    <property type="entry name" value="UNDECAPRENYL-PHOSPHATE 4-DEOXY-4-FORMAMIDO-L-ARABINOSE TRANSFERASE-RELATED"/>
    <property type="match status" value="1"/>
</dbReference>
<protein>
    <submittedName>
        <fullName evidence="3">Putative glycosyltransferase CsbB</fullName>
        <ecNumber evidence="3">2.4.-.-</ecNumber>
    </submittedName>
</protein>
<keyword evidence="1" id="KW-0812">Transmembrane</keyword>
<dbReference type="GO" id="GO:0016757">
    <property type="term" value="F:glycosyltransferase activity"/>
    <property type="evidence" value="ECO:0007669"/>
    <property type="project" value="UniProtKB-KW"/>
</dbReference>
<feature type="transmembrane region" description="Helical" evidence="1">
    <location>
        <begin position="234"/>
        <end position="255"/>
    </location>
</feature>
<dbReference type="STRING" id="118062.MCBB_1457"/>
<feature type="transmembrane region" description="Helical" evidence="1">
    <location>
        <begin position="267"/>
        <end position="288"/>
    </location>
</feature>
<dbReference type="EC" id="2.4.-.-" evidence="3"/>
<proteinExistence type="predicted"/>
<name>A0A1D3L386_9EURY</name>
<evidence type="ECO:0000313" key="3">
    <source>
        <dbReference type="EMBL" id="SCG86013.1"/>
    </source>
</evidence>
<dbReference type="Gene3D" id="3.90.550.10">
    <property type="entry name" value="Spore Coat Polysaccharide Biosynthesis Protein SpsA, Chain A"/>
    <property type="match status" value="1"/>
</dbReference>
<dbReference type="Pfam" id="PF00535">
    <property type="entry name" value="Glycos_transf_2"/>
    <property type="match status" value="1"/>
</dbReference>
<dbReference type="GeneID" id="30412298"/>
<dbReference type="SUPFAM" id="SSF53448">
    <property type="entry name" value="Nucleotide-diphospho-sugar transferases"/>
    <property type="match status" value="1"/>
</dbReference>
<reference evidence="3 4" key="1">
    <citation type="submission" date="2016-08" db="EMBL/GenBank/DDBJ databases">
        <authorList>
            <person name="Seilhamer J.J."/>
        </authorList>
    </citation>
    <scope>NUCLEOTIDE SEQUENCE [LARGE SCALE GENOMIC DNA]</scope>
    <source>
        <strain evidence="3">Buetzberg</strain>
    </source>
</reference>
<organism evidence="3 4">
    <name type="scientific">Methanobacterium congolense</name>
    <dbReference type="NCBI Taxonomy" id="118062"/>
    <lineage>
        <taxon>Archaea</taxon>
        <taxon>Methanobacteriati</taxon>
        <taxon>Methanobacteriota</taxon>
        <taxon>Methanomada group</taxon>
        <taxon>Methanobacteria</taxon>
        <taxon>Methanobacteriales</taxon>
        <taxon>Methanobacteriaceae</taxon>
        <taxon>Methanobacterium</taxon>
    </lineage>
</organism>
<dbReference type="InterPro" id="IPR050256">
    <property type="entry name" value="Glycosyltransferase_2"/>
</dbReference>
<dbReference type="KEGG" id="mcub:MCBB_1457"/>
<keyword evidence="1" id="KW-1133">Transmembrane helix</keyword>
<dbReference type="Proteomes" id="UP000094707">
    <property type="component" value="Chromosome I"/>
</dbReference>
<feature type="domain" description="Glycosyltransferase 2-like" evidence="2">
    <location>
        <begin position="4"/>
        <end position="171"/>
    </location>
</feature>
<dbReference type="RefSeq" id="WP_071907120.1">
    <property type="nucleotide sequence ID" value="NZ_LT607756.1"/>
</dbReference>
<dbReference type="AlphaFoldDB" id="A0A1D3L386"/>